<dbReference type="Gene3D" id="3.60.130.10">
    <property type="entry name" value="Clavaminate synthase-like"/>
    <property type="match status" value="1"/>
</dbReference>
<dbReference type="GO" id="GO:0005737">
    <property type="term" value="C:cytoplasm"/>
    <property type="evidence" value="ECO:0007669"/>
    <property type="project" value="TreeGrafter"/>
</dbReference>
<reference evidence="7" key="1">
    <citation type="submission" date="2019-02" db="EMBL/GenBank/DDBJ databases">
        <authorList>
            <person name="Gruber-Vodicka R. H."/>
            <person name="Seah K. B. B."/>
        </authorList>
    </citation>
    <scope>NUCLEOTIDE SEQUENCE</scope>
    <source>
        <strain evidence="7">BECK_M7</strain>
    </source>
</reference>
<dbReference type="EMBL" id="CAADFF010000016">
    <property type="protein sequence ID" value="VFJ89688.1"/>
    <property type="molecule type" value="Genomic_DNA"/>
</dbReference>
<dbReference type="GO" id="GO:0046872">
    <property type="term" value="F:metal ion binding"/>
    <property type="evidence" value="ECO:0007669"/>
    <property type="project" value="UniProtKB-KW"/>
</dbReference>
<dbReference type="InterPro" id="IPR003819">
    <property type="entry name" value="TauD/TfdA-like"/>
</dbReference>
<feature type="domain" description="TauD/TfdA-like" evidence="6">
    <location>
        <begin position="14"/>
        <end position="274"/>
    </location>
</feature>
<proteinExistence type="inferred from homology"/>
<evidence type="ECO:0000256" key="1">
    <source>
        <dbReference type="ARBA" id="ARBA00005896"/>
    </source>
</evidence>
<accession>A0A450UBY3</accession>
<sequence>MTMKHSTTLSIHQLKPFGIKLTNVDLDDQEQRDSIKKLLFENGVLLVPADGGICLGADPIHTDACMLQLAQLFGELENHHPVNKSKDAAGRVQILETMGNTGIPGDSFLFHSDMSWRADPTIASVLSASILPPNGGNTRFRNANTMYLRLSQELREQLHHLDALHSLKEGYARVNRSGAVQKDVQSIHPAVIKHPETGLPLLYLNPNFTVALVGMPERESEALLQRVFEEIDLTDDDTLSHSWSLGDTVVWDNFGVQHQAMADYQELRRMHRVTVRKPDLEIERYTGK</sequence>
<dbReference type="PANTHER" id="PTHR30468:SF1">
    <property type="entry name" value="ALPHA-KETOGLUTARATE-DEPENDENT SULFONATE DIOXYGENASE"/>
    <property type="match status" value="1"/>
</dbReference>
<evidence type="ECO:0000256" key="5">
    <source>
        <dbReference type="ARBA" id="ARBA00023004"/>
    </source>
</evidence>
<evidence type="ECO:0000259" key="6">
    <source>
        <dbReference type="Pfam" id="PF02668"/>
    </source>
</evidence>
<evidence type="ECO:0000256" key="3">
    <source>
        <dbReference type="ARBA" id="ARBA00022964"/>
    </source>
</evidence>
<evidence type="ECO:0000256" key="4">
    <source>
        <dbReference type="ARBA" id="ARBA00023002"/>
    </source>
</evidence>
<dbReference type="PANTHER" id="PTHR30468">
    <property type="entry name" value="ALPHA-KETOGLUTARATE-DEPENDENT SULFONATE DIOXYGENASE"/>
    <property type="match status" value="1"/>
</dbReference>
<dbReference type="InterPro" id="IPR042098">
    <property type="entry name" value="TauD-like_sf"/>
</dbReference>
<dbReference type="Pfam" id="PF02668">
    <property type="entry name" value="TauD"/>
    <property type="match status" value="1"/>
</dbReference>
<keyword evidence="2" id="KW-0479">Metal-binding</keyword>
<name>A0A450UBY3_9GAMM</name>
<evidence type="ECO:0000313" key="7">
    <source>
        <dbReference type="EMBL" id="VFJ89688.1"/>
    </source>
</evidence>
<evidence type="ECO:0000256" key="2">
    <source>
        <dbReference type="ARBA" id="ARBA00022723"/>
    </source>
</evidence>
<keyword evidence="4" id="KW-0560">Oxidoreductase</keyword>
<protein>
    <submittedName>
        <fullName evidence="7">Taurine dioxygenase</fullName>
    </submittedName>
</protein>
<dbReference type="AlphaFoldDB" id="A0A450UBY3"/>
<dbReference type="InterPro" id="IPR051323">
    <property type="entry name" value="AtsK-like"/>
</dbReference>
<organism evidence="7">
    <name type="scientific">Candidatus Kentrum sp. LFY</name>
    <dbReference type="NCBI Taxonomy" id="2126342"/>
    <lineage>
        <taxon>Bacteria</taxon>
        <taxon>Pseudomonadati</taxon>
        <taxon>Pseudomonadota</taxon>
        <taxon>Gammaproteobacteria</taxon>
        <taxon>Candidatus Kentrum</taxon>
    </lineage>
</organism>
<keyword evidence="5" id="KW-0408">Iron</keyword>
<keyword evidence="3 7" id="KW-0223">Dioxygenase</keyword>
<dbReference type="GO" id="GO:0016706">
    <property type="term" value="F:2-oxoglutarate-dependent dioxygenase activity"/>
    <property type="evidence" value="ECO:0007669"/>
    <property type="project" value="UniProtKB-ARBA"/>
</dbReference>
<gene>
    <name evidence="7" type="ORF">BECKLFY1418B_GA0070995_101644</name>
</gene>
<dbReference type="SUPFAM" id="SSF51197">
    <property type="entry name" value="Clavaminate synthase-like"/>
    <property type="match status" value="1"/>
</dbReference>
<comment type="similarity">
    <text evidence="1">Belongs to the TfdA dioxygenase family.</text>
</comment>